<dbReference type="OrthoDB" id="1120420at2"/>
<dbReference type="AlphaFoldDB" id="A0A4R6T8T0"/>
<dbReference type="Proteomes" id="UP000294535">
    <property type="component" value="Unassembled WGS sequence"/>
</dbReference>
<evidence type="ECO:0000313" key="2">
    <source>
        <dbReference type="EMBL" id="TDQ19688.1"/>
    </source>
</evidence>
<proteinExistence type="predicted"/>
<reference evidence="2 3" key="1">
    <citation type="submission" date="2019-03" db="EMBL/GenBank/DDBJ databases">
        <title>Genomic Encyclopedia of Type Strains, Phase III (KMG-III): the genomes of soil and plant-associated and newly described type strains.</title>
        <authorList>
            <person name="Whitman W."/>
        </authorList>
    </citation>
    <scope>NUCLEOTIDE SEQUENCE [LARGE SCALE GENOMIC DNA]</scope>
    <source>
        <strain evidence="2 3">CECT 8446</strain>
    </source>
</reference>
<keyword evidence="3" id="KW-1185">Reference proteome</keyword>
<gene>
    <name evidence="2" type="ORF">DFQ04_1513</name>
</gene>
<feature type="domain" description="Outer membrane protein beta-barrel" evidence="1">
    <location>
        <begin position="43"/>
        <end position="191"/>
    </location>
</feature>
<evidence type="ECO:0000259" key="1">
    <source>
        <dbReference type="Pfam" id="PF13568"/>
    </source>
</evidence>
<dbReference type="InterPro" id="IPR025665">
    <property type="entry name" value="Beta-barrel_OMP_2"/>
</dbReference>
<comment type="caution">
    <text evidence="2">The sequence shown here is derived from an EMBL/GenBank/DDBJ whole genome shotgun (WGS) entry which is preliminary data.</text>
</comment>
<dbReference type="EMBL" id="SNYF01000005">
    <property type="protein sequence ID" value="TDQ19688.1"/>
    <property type="molecule type" value="Genomic_DNA"/>
</dbReference>
<protein>
    <submittedName>
        <fullName evidence="2">Outer membrane protein with beta-barrel domain</fullName>
    </submittedName>
</protein>
<evidence type="ECO:0000313" key="3">
    <source>
        <dbReference type="Proteomes" id="UP000294535"/>
    </source>
</evidence>
<sequence>MKIKIILLILVFGLGMTFPLVGNSQVLMSLIFGDKLNSEDNLFGIHLNESLNTISNFEPSQSTSSFNLGLFFSKRMNDKWMLNLEMLAKYRRGANEIPAYSLGDENLDQLFQNTSVTREINYLSLPLSARYFLGERFFLEAGPQISLRTGAKDIFESSEDKDILSYKKDIRDQVNRWDFGYLTGIGFMIGKDQVNTLGIRHHESWSDVLIEEPGKQTNSQWALFVNLPIGRGKMKSAEKE</sequence>
<name>A0A4R6T8T0_9BACT</name>
<dbReference type="RefSeq" id="WP_133554210.1">
    <property type="nucleotide sequence ID" value="NZ_SNYF01000005.1"/>
</dbReference>
<organism evidence="2 3">
    <name type="scientific">Algoriphagus boseongensis</name>
    <dbReference type="NCBI Taxonomy" id="1442587"/>
    <lineage>
        <taxon>Bacteria</taxon>
        <taxon>Pseudomonadati</taxon>
        <taxon>Bacteroidota</taxon>
        <taxon>Cytophagia</taxon>
        <taxon>Cytophagales</taxon>
        <taxon>Cyclobacteriaceae</taxon>
        <taxon>Algoriphagus</taxon>
    </lineage>
</organism>
<accession>A0A4R6T8T0</accession>
<dbReference type="Pfam" id="PF13568">
    <property type="entry name" value="OMP_b-brl_2"/>
    <property type="match status" value="1"/>
</dbReference>